<feature type="transmembrane region" description="Helical" evidence="1">
    <location>
        <begin position="29"/>
        <end position="47"/>
    </location>
</feature>
<keyword evidence="1" id="KW-0472">Membrane</keyword>
<organism evidence="2 3">
    <name type="scientific">Quillaja saponaria</name>
    <name type="common">Soap bark tree</name>
    <dbReference type="NCBI Taxonomy" id="32244"/>
    <lineage>
        <taxon>Eukaryota</taxon>
        <taxon>Viridiplantae</taxon>
        <taxon>Streptophyta</taxon>
        <taxon>Embryophyta</taxon>
        <taxon>Tracheophyta</taxon>
        <taxon>Spermatophyta</taxon>
        <taxon>Magnoliopsida</taxon>
        <taxon>eudicotyledons</taxon>
        <taxon>Gunneridae</taxon>
        <taxon>Pentapetalae</taxon>
        <taxon>rosids</taxon>
        <taxon>fabids</taxon>
        <taxon>Fabales</taxon>
        <taxon>Quillajaceae</taxon>
        <taxon>Quillaja</taxon>
    </lineage>
</organism>
<dbReference type="Proteomes" id="UP001163823">
    <property type="component" value="Chromosome 1"/>
</dbReference>
<evidence type="ECO:0000313" key="3">
    <source>
        <dbReference type="Proteomes" id="UP001163823"/>
    </source>
</evidence>
<protein>
    <submittedName>
        <fullName evidence="2">Uncharacterized protein</fullName>
    </submittedName>
</protein>
<evidence type="ECO:0000256" key="1">
    <source>
        <dbReference type="SAM" id="Phobius"/>
    </source>
</evidence>
<accession>A0AAD7VNN3</accession>
<dbReference type="KEGG" id="qsa:O6P43_001180"/>
<keyword evidence="1" id="KW-1133">Transmembrane helix</keyword>
<keyword evidence="1" id="KW-0812">Transmembrane</keyword>
<evidence type="ECO:0000313" key="2">
    <source>
        <dbReference type="EMBL" id="KAJ7981999.1"/>
    </source>
</evidence>
<dbReference type="AlphaFoldDB" id="A0AAD7VNN3"/>
<sequence length="68" mass="7858">MLLYQTDSILVSLEFSVKLLEIYCQTTHLSFLMLLLVTVLFFLSFWLRNRSDGNGTIELINTMGNINL</sequence>
<gene>
    <name evidence="2" type="ORF">O6P43_001180</name>
</gene>
<proteinExistence type="predicted"/>
<keyword evidence="3" id="KW-1185">Reference proteome</keyword>
<reference evidence="2 3" key="1">
    <citation type="journal article" date="2023" name="Science">
        <title>Elucidation of the pathway for biosynthesis of saponin adjuvants from the soapbark tree.</title>
        <authorList>
            <person name="Reed J."/>
            <person name="Orme A."/>
            <person name="El-Demerdash A."/>
            <person name="Owen C."/>
            <person name="Martin L.B.B."/>
            <person name="Misra R.C."/>
            <person name="Kikuchi S."/>
            <person name="Rejzek M."/>
            <person name="Martin A.C."/>
            <person name="Harkess A."/>
            <person name="Leebens-Mack J."/>
            <person name="Louveau T."/>
            <person name="Stephenson M.J."/>
            <person name="Osbourn A."/>
        </authorList>
    </citation>
    <scope>NUCLEOTIDE SEQUENCE [LARGE SCALE GENOMIC DNA]</scope>
    <source>
        <strain evidence="2">S10</strain>
    </source>
</reference>
<name>A0AAD7VNN3_QUISA</name>
<dbReference type="EMBL" id="JARAOO010000001">
    <property type="protein sequence ID" value="KAJ7981999.1"/>
    <property type="molecule type" value="Genomic_DNA"/>
</dbReference>
<comment type="caution">
    <text evidence="2">The sequence shown here is derived from an EMBL/GenBank/DDBJ whole genome shotgun (WGS) entry which is preliminary data.</text>
</comment>